<feature type="transmembrane region" description="Helical" evidence="5">
    <location>
        <begin position="100"/>
        <end position="117"/>
    </location>
</feature>
<feature type="transmembrane region" description="Helical" evidence="5">
    <location>
        <begin position="404"/>
        <end position="420"/>
    </location>
</feature>
<dbReference type="Proteomes" id="UP000268051">
    <property type="component" value="Unassembled WGS sequence"/>
</dbReference>
<keyword evidence="3 5" id="KW-1133">Transmembrane helix</keyword>
<organism evidence="8 9">
    <name type="scientific">Kluyvera ascorbata</name>
    <dbReference type="NCBI Taxonomy" id="51288"/>
    <lineage>
        <taxon>Bacteria</taxon>
        <taxon>Pseudomonadati</taxon>
        <taxon>Pseudomonadota</taxon>
        <taxon>Gammaproteobacteria</taxon>
        <taxon>Enterobacterales</taxon>
        <taxon>Enterobacteriaceae</taxon>
        <taxon>Kluyvera</taxon>
    </lineage>
</organism>
<dbReference type="InterPro" id="IPR021797">
    <property type="entry name" value="Wzy_C_2"/>
</dbReference>
<feature type="transmembrane region" description="Helical" evidence="5">
    <location>
        <begin position="129"/>
        <end position="147"/>
    </location>
</feature>
<dbReference type="InterPro" id="IPR051533">
    <property type="entry name" value="WaaL-like"/>
</dbReference>
<gene>
    <name evidence="8" type="ORF">EB837_12710</name>
</gene>
<evidence type="ECO:0000256" key="3">
    <source>
        <dbReference type="ARBA" id="ARBA00022989"/>
    </source>
</evidence>
<sequence length="562" mass="63115">MENQNRDVTHPISTMLVVMLAVIYLVVMHLVIPNMGGTGSELPTSLWVWFCLLVMLGCGWSSLIRTTLILAPGTRWIMFGALLMSVPMAWSPGADWRLEALPRFAGVWGGVLLLLLMTNCRFSLRQRQIVLYLVALAGLIQAVYSLLGLHLPVILPEFEQQVLAASPGNISVFQQRNVAGSFLACGAAVWLYSVGSPSFCCQNPRLEAWRMALASAAIVVMFCTLTEIQSRIGWLSALSVYGGMACLYWQGSPVWRRVMLLGLPVVGVYVGALMMPISLAEALAQHQGSTLQRLMILRETVRMIAEHPLSGWGYGSYLWHFSHFIADRAVPIENGIHVIPHPHNEILYWWMEGGIVALLGLVMMAWAGGVIFLWRVTRSRLSLLCCVLPLLLHTQVEYPFYQSTVHWLTFILLLSLASAEQDAGRTLTFSRLPWFSALILSGVCLWAFMVLAALRQQDVLTDFEQQPDNYYREVLTLHETGLGIARLKKDRAQALIVEYQHSGDRQALLAFNAQAENWLNIWVDDDMYDNLINVNLFLGNTFAGQTLKSEAQRLFSKERRFQ</sequence>
<reference evidence="8 9" key="1">
    <citation type="submission" date="2018-10" db="EMBL/GenBank/DDBJ databases">
        <title>Horizontal transference of carbapenem resistance between Klebsiella pneumoniae and Kluyvera ascorbata during abdominal infection: a case report.</title>
        <authorList>
            <person name="Raro O.H.F."/>
            <person name="Lima-Morales D."/>
            <person name="Barth A.L."/>
            <person name="Paim T.G.S."/>
            <person name="Mott M.P."/>
            <person name="Riche C.V.W."/>
            <person name="Teixeira U.F."/>
            <person name="Waechter F."/>
            <person name="Dias C.A.G."/>
        </authorList>
    </citation>
    <scope>NUCLEOTIDE SEQUENCE [LARGE SCALE GENOMIC DNA]</scope>
    <source>
        <strain evidence="8 9">OT2</strain>
    </source>
</reference>
<feature type="transmembrane region" description="Helical" evidence="5">
    <location>
        <begin position="44"/>
        <end position="64"/>
    </location>
</feature>
<dbReference type="InterPro" id="IPR007016">
    <property type="entry name" value="O-antigen_ligase-rel_domated"/>
</dbReference>
<dbReference type="Pfam" id="PF04932">
    <property type="entry name" value="Wzy_C"/>
    <property type="match status" value="1"/>
</dbReference>
<dbReference type="GO" id="GO:0016020">
    <property type="term" value="C:membrane"/>
    <property type="evidence" value="ECO:0007669"/>
    <property type="project" value="UniProtKB-SubCell"/>
</dbReference>
<feature type="transmembrane region" description="Helical" evidence="5">
    <location>
        <begin position="12"/>
        <end position="32"/>
    </location>
</feature>
<dbReference type="Pfam" id="PF11846">
    <property type="entry name" value="Wzy_C_2"/>
    <property type="match status" value="1"/>
</dbReference>
<dbReference type="PANTHER" id="PTHR37422:SF21">
    <property type="entry name" value="EXOQ-LIKE PROTEIN"/>
    <property type="match status" value="1"/>
</dbReference>
<evidence type="ECO:0000256" key="2">
    <source>
        <dbReference type="ARBA" id="ARBA00022692"/>
    </source>
</evidence>
<name>A0A3N2S235_9ENTR</name>
<dbReference type="PANTHER" id="PTHR37422">
    <property type="entry name" value="TEICHURONIC ACID BIOSYNTHESIS PROTEIN TUAE"/>
    <property type="match status" value="1"/>
</dbReference>
<feature type="transmembrane region" description="Helical" evidence="5">
    <location>
        <begin position="208"/>
        <end position="228"/>
    </location>
</feature>
<feature type="domain" description="O-antigen ligase-related" evidence="6">
    <location>
        <begin position="216"/>
        <end position="361"/>
    </location>
</feature>
<feature type="transmembrane region" description="Helical" evidence="5">
    <location>
        <begin position="258"/>
        <end position="279"/>
    </location>
</feature>
<feature type="transmembrane region" description="Helical" evidence="5">
    <location>
        <begin position="178"/>
        <end position="196"/>
    </location>
</feature>
<dbReference type="OrthoDB" id="5596698at2"/>
<evidence type="ECO:0000259" key="7">
    <source>
        <dbReference type="Pfam" id="PF11846"/>
    </source>
</evidence>
<dbReference type="GO" id="GO:0016874">
    <property type="term" value="F:ligase activity"/>
    <property type="evidence" value="ECO:0007669"/>
    <property type="project" value="UniProtKB-KW"/>
</dbReference>
<evidence type="ECO:0000313" key="9">
    <source>
        <dbReference type="Proteomes" id="UP000268051"/>
    </source>
</evidence>
<feature type="transmembrane region" description="Helical" evidence="5">
    <location>
        <begin position="432"/>
        <end position="454"/>
    </location>
</feature>
<keyword evidence="8" id="KW-0436">Ligase</keyword>
<evidence type="ECO:0000256" key="1">
    <source>
        <dbReference type="ARBA" id="ARBA00004141"/>
    </source>
</evidence>
<accession>A0A3N2S235</accession>
<dbReference type="AlphaFoldDB" id="A0A3N2S235"/>
<evidence type="ECO:0000259" key="6">
    <source>
        <dbReference type="Pfam" id="PF04932"/>
    </source>
</evidence>
<proteinExistence type="predicted"/>
<comment type="subcellular location">
    <subcellularLocation>
        <location evidence="1">Membrane</location>
        <topology evidence="1">Multi-pass membrane protein</topology>
    </subcellularLocation>
</comment>
<evidence type="ECO:0000256" key="4">
    <source>
        <dbReference type="ARBA" id="ARBA00023136"/>
    </source>
</evidence>
<feature type="domain" description="Virulence factor membrane-bound polymerase C-terminal" evidence="7">
    <location>
        <begin position="383"/>
        <end position="468"/>
    </location>
</feature>
<feature type="transmembrane region" description="Helical" evidence="5">
    <location>
        <begin position="347"/>
        <end position="374"/>
    </location>
</feature>
<feature type="transmembrane region" description="Helical" evidence="5">
    <location>
        <begin position="76"/>
        <end position="94"/>
    </location>
</feature>
<evidence type="ECO:0000256" key="5">
    <source>
        <dbReference type="SAM" id="Phobius"/>
    </source>
</evidence>
<evidence type="ECO:0000313" key="8">
    <source>
        <dbReference type="EMBL" id="ROU13777.1"/>
    </source>
</evidence>
<protein>
    <submittedName>
        <fullName evidence="8">Ligase</fullName>
    </submittedName>
</protein>
<comment type="caution">
    <text evidence="8">The sequence shown here is derived from an EMBL/GenBank/DDBJ whole genome shotgun (WGS) entry which is preliminary data.</text>
</comment>
<dbReference type="EMBL" id="RHFN01000011">
    <property type="protein sequence ID" value="ROU13777.1"/>
    <property type="molecule type" value="Genomic_DNA"/>
</dbReference>
<feature type="transmembrane region" description="Helical" evidence="5">
    <location>
        <begin position="234"/>
        <end position="251"/>
    </location>
</feature>
<keyword evidence="4 5" id="KW-0472">Membrane</keyword>
<keyword evidence="2 5" id="KW-0812">Transmembrane</keyword>